<dbReference type="InterPro" id="IPR013986">
    <property type="entry name" value="DExx_box_DNA_helicase_dom_sf"/>
</dbReference>
<dbReference type="Gene3D" id="1.10.10.160">
    <property type="match status" value="1"/>
</dbReference>
<dbReference type="Pfam" id="PF21196">
    <property type="entry name" value="PcrA_UvrD_tudor"/>
    <property type="match status" value="1"/>
</dbReference>
<dbReference type="AlphaFoldDB" id="A0A3E3E061"/>
<organism evidence="14 15">
    <name type="scientific">Anaerofustis stercorihominis</name>
    <dbReference type="NCBI Taxonomy" id="214853"/>
    <lineage>
        <taxon>Bacteria</taxon>
        <taxon>Bacillati</taxon>
        <taxon>Bacillota</taxon>
        <taxon>Clostridia</taxon>
        <taxon>Eubacteriales</taxon>
        <taxon>Eubacteriaceae</taxon>
        <taxon>Anaerofustis</taxon>
    </lineage>
</organism>
<keyword evidence="2 10" id="KW-0547">Nucleotide-binding</keyword>
<dbReference type="Gene3D" id="3.40.50.300">
    <property type="entry name" value="P-loop containing nucleotide triphosphate hydrolases"/>
    <property type="match status" value="2"/>
</dbReference>
<comment type="similarity">
    <text evidence="1 11">Belongs to the helicase family. UvrD subfamily.</text>
</comment>
<evidence type="ECO:0000313" key="15">
    <source>
        <dbReference type="Proteomes" id="UP000261212"/>
    </source>
</evidence>
<keyword evidence="3 10" id="KW-0378">Hydrolase</keyword>
<evidence type="ECO:0000256" key="3">
    <source>
        <dbReference type="ARBA" id="ARBA00022801"/>
    </source>
</evidence>
<evidence type="ECO:0000256" key="5">
    <source>
        <dbReference type="ARBA" id="ARBA00022840"/>
    </source>
</evidence>
<dbReference type="InterPro" id="IPR014017">
    <property type="entry name" value="DNA_helicase_UvrD-like_C"/>
</dbReference>
<dbReference type="GO" id="GO:0005829">
    <property type="term" value="C:cytosol"/>
    <property type="evidence" value="ECO:0007669"/>
    <property type="project" value="TreeGrafter"/>
</dbReference>
<comment type="catalytic activity">
    <reaction evidence="8">
        <text>Couples ATP hydrolysis with the unwinding of duplex DNA by translocating in the 3'-5' direction.</text>
        <dbReference type="EC" id="5.6.2.4"/>
    </reaction>
</comment>
<dbReference type="GO" id="GO:0043138">
    <property type="term" value="F:3'-5' DNA helicase activity"/>
    <property type="evidence" value="ECO:0007669"/>
    <property type="project" value="UniProtKB-EC"/>
</dbReference>
<comment type="caution">
    <text evidence="14">The sequence shown here is derived from an EMBL/GenBank/DDBJ whole genome shotgun (WGS) entry which is preliminary data.</text>
</comment>
<sequence length="741" mass="84506">MDLLSMLNEKQQEAVTCVDGPLLILAGAGSGKTRTIIHRIAYIIENGYAKPWEILALTFTNKAAGEMRERIDSMGIPFTSDIWMGTFHSICARILRIEGHNLGFTSNFSIYDDDDTKRVVKSILKDMDISDKEFPVEGIKSQISLLKNNLETSDDYLEEHDDFEGGYTEARIAQVYAEYQKRLLSSNAMDFDDLLLNMNILFAKCPEVLNKYKNRFKYILVDEYQDTNLSQYAIVSKLAEDHRNICVCGDDDQSIYGWRGASIRNILEFEEDFEDATVIRLEQNYRCTKNILNAANGVIEHNQRRMGKTLFTDNDEGEKIKYLNANSDLEESSLISREIFCLNEYRGIPYSDIAILYRTNAQSRILEEGLMRRNIPYQIVAGTKFFDRMEIKDILAYLKLIVNTQDDLALIRVINTPKRGIGPASVEKIKDYAFMKGTSMYEVIKHIDSSPLFKGAIKEKLMNFRDTIEEIRRLPENNGLMDIVINTIHLSGYEEMLKEGKVENASNRLENLDELVNAAGDFESNEEENTLEAFLENAALVAGVDSYDEDSSKVLLMTLHNAKGLEFNIVFMPGMEENLFPTYRAVNEDSEMEEERRLCYVGITRARKQLYMSSAESRRVYGRNEYRNPSRFLLEVPDELIEGTNVIKESNKEKELLKSSIKRIYDPYKQSPKKTENLFKQNNSFSDVDLNPGDKIDHSAWGVGTVVGVDGSGEDAKVTAAFPEIGIKKFMAGIAKFKKVQ</sequence>
<gene>
    <name evidence="14" type="primary">pcrA</name>
    <name evidence="14" type="ORF">DW687_01025</name>
</gene>
<keyword evidence="4 10" id="KW-0347">Helicase</keyword>
<evidence type="ECO:0000256" key="6">
    <source>
        <dbReference type="ARBA" id="ARBA00023125"/>
    </source>
</evidence>
<dbReference type="PROSITE" id="PS51217">
    <property type="entry name" value="UVRD_HELICASE_CTER"/>
    <property type="match status" value="1"/>
</dbReference>
<dbReference type="GO" id="GO:0005524">
    <property type="term" value="F:ATP binding"/>
    <property type="evidence" value="ECO:0007669"/>
    <property type="project" value="UniProtKB-UniRule"/>
</dbReference>
<protein>
    <recommendedName>
        <fullName evidence="11">ATP-dependent DNA helicase</fullName>
        <ecNumber evidence="11">5.6.2.4</ecNumber>
    </recommendedName>
</protein>
<evidence type="ECO:0000256" key="4">
    <source>
        <dbReference type="ARBA" id="ARBA00022806"/>
    </source>
</evidence>
<evidence type="ECO:0000256" key="2">
    <source>
        <dbReference type="ARBA" id="ARBA00022741"/>
    </source>
</evidence>
<evidence type="ECO:0000256" key="8">
    <source>
        <dbReference type="ARBA" id="ARBA00034617"/>
    </source>
</evidence>
<evidence type="ECO:0000256" key="10">
    <source>
        <dbReference type="PROSITE-ProRule" id="PRU00560"/>
    </source>
</evidence>
<evidence type="ECO:0000256" key="1">
    <source>
        <dbReference type="ARBA" id="ARBA00009922"/>
    </source>
</evidence>
<dbReference type="SUPFAM" id="SSF52540">
    <property type="entry name" value="P-loop containing nucleoside triphosphate hydrolases"/>
    <property type="match status" value="1"/>
</dbReference>
<dbReference type="InterPro" id="IPR005751">
    <property type="entry name" value="ATP-dep_DNA_helicase_PcrA"/>
</dbReference>
<dbReference type="InterPro" id="IPR000212">
    <property type="entry name" value="DNA_helicase_UvrD/REP"/>
</dbReference>
<feature type="domain" description="UvrD-like helicase C-terminal" evidence="13">
    <location>
        <begin position="289"/>
        <end position="564"/>
    </location>
</feature>
<evidence type="ECO:0000256" key="7">
    <source>
        <dbReference type="ARBA" id="ARBA00023235"/>
    </source>
</evidence>
<name>A0A3E3E061_9FIRM</name>
<feature type="domain" description="UvrD-like helicase ATP-binding" evidence="12">
    <location>
        <begin position="5"/>
        <end position="288"/>
    </location>
</feature>
<dbReference type="Gene3D" id="1.10.486.10">
    <property type="entry name" value="PCRA, domain 4"/>
    <property type="match status" value="1"/>
</dbReference>
<dbReference type="GO" id="GO:0016887">
    <property type="term" value="F:ATP hydrolysis activity"/>
    <property type="evidence" value="ECO:0007669"/>
    <property type="project" value="RHEA"/>
</dbReference>
<dbReference type="RefSeq" id="WP_117531030.1">
    <property type="nucleotide sequence ID" value="NZ_QUSM01000002.1"/>
</dbReference>
<accession>A0A3E3E061</accession>
<dbReference type="Proteomes" id="UP000261212">
    <property type="component" value="Unassembled WGS sequence"/>
</dbReference>
<dbReference type="CDD" id="cd17932">
    <property type="entry name" value="DEXQc_UvrD"/>
    <property type="match status" value="1"/>
</dbReference>
<dbReference type="EMBL" id="QUSM01000002">
    <property type="protein sequence ID" value="RGD74937.1"/>
    <property type="molecule type" value="Genomic_DNA"/>
</dbReference>
<dbReference type="PANTHER" id="PTHR11070:SF2">
    <property type="entry name" value="ATP-DEPENDENT DNA HELICASE SRS2"/>
    <property type="match status" value="1"/>
</dbReference>
<dbReference type="Pfam" id="PF00580">
    <property type="entry name" value="UvrD-helicase"/>
    <property type="match status" value="1"/>
</dbReference>
<dbReference type="PROSITE" id="PS51198">
    <property type="entry name" value="UVRD_HELICASE_ATP_BIND"/>
    <property type="match status" value="1"/>
</dbReference>
<evidence type="ECO:0000313" key="14">
    <source>
        <dbReference type="EMBL" id="RGD74937.1"/>
    </source>
</evidence>
<dbReference type="GO" id="GO:0003677">
    <property type="term" value="F:DNA binding"/>
    <property type="evidence" value="ECO:0007669"/>
    <property type="project" value="UniProtKB-KW"/>
</dbReference>
<dbReference type="FunFam" id="1.10.486.10:FF:000003">
    <property type="entry name" value="ATP-dependent DNA helicase"/>
    <property type="match status" value="1"/>
</dbReference>
<keyword evidence="6 11" id="KW-0238">DNA-binding</keyword>
<dbReference type="EC" id="5.6.2.4" evidence="11"/>
<dbReference type="GO" id="GO:0033202">
    <property type="term" value="C:DNA helicase complex"/>
    <property type="evidence" value="ECO:0007669"/>
    <property type="project" value="TreeGrafter"/>
</dbReference>
<evidence type="ECO:0000256" key="11">
    <source>
        <dbReference type="RuleBase" id="RU364053"/>
    </source>
</evidence>
<keyword evidence="7" id="KW-0413">Isomerase</keyword>
<dbReference type="GO" id="GO:0006260">
    <property type="term" value="P:DNA replication"/>
    <property type="evidence" value="ECO:0007669"/>
    <property type="project" value="InterPro"/>
</dbReference>
<dbReference type="Pfam" id="PF13361">
    <property type="entry name" value="UvrD_C"/>
    <property type="match status" value="1"/>
</dbReference>
<evidence type="ECO:0000256" key="9">
    <source>
        <dbReference type="ARBA" id="ARBA00048988"/>
    </source>
</evidence>
<proteinExistence type="inferred from homology"/>
<feature type="binding site" evidence="10">
    <location>
        <begin position="26"/>
        <end position="33"/>
    </location>
    <ligand>
        <name>ATP</name>
        <dbReference type="ChEBI" id="CHEBI:30616"/>
    </ligand>
</feature>
<dbReference type="InterPro" id="IPR014016">
    <property type="entry name" value="UvrD-like_ATP-bd"/>
</dbReference>
<evidence type="ECO:0000259" key="12">
    <source>
        <dbReference type="PROSITE" id="PS51198"/>
    </source>
</evidence>
<comment type="catalytic activity">
    <reaction evidence="9 11">
        <text>ATP + H2O = ADP + phosphate + H(+)</text>
        <dbReference type="Rhea" id="RHEA:13065"/>
        <dbReference type="ChEBI" id="CHEBI:15377"/>
        <dbReference type="ChEBI" id="CHEBI:15378"/>
        <dbReference type="ChEBI" id="CHEBI:30616"/>
        <dbReference type="ChEBI" id="CHEBI:43474"/>
        <dbReference type="ChEBI" id="CHEBI:456216"/>
        <dbReference type="EC" id="5.6.2.4"/>
    </reaction>
</comment>
<dbReference type="CDD" id="cd18807">
    <property type="entry name" value="SF1_C_UvrD"/>
    <property type="match status" value="1"/>
</dbReference>
<dbReference type="GO" id="GO:0000725">
    <property type="term" value="P:recombinational repair"/>
    <property type="evidence" value="ECO:0007669"/>
    <property type="project" value="TreeGrafter"/>
</dbReference>
<reference evidence="14 15" key="1">
    <citation type="submission" date="2018-08" db="EMBL/GenBank/DDBJ databases">
        <title>A genome reference for cultivated species of the human gut microbiota.</title>
        <authorList>
            <person name="Zou Y."/>
            <person name="Xue W."/>
            <person name="Luo G."/>
        </authorList>
    </citation>
    <scope>NUCLEOTIDE SEQUENCE [LARGE SCALE GENOMIC DNA]</scope>
    <source>
        <strain evidence="14 15">AM25-6</strain>
    </source>
</reference>
<dbReference type="PANTHER" id="PTHR11070">
    <property type="entry name" value="UVRD / RECB / PCRA DNA HELICASE FAMILY MEMBER"/>
    <property type="match status" value="1"/>
</dbReference>
<evidence type="ECO:0000259" key="13">
    <source>
        <dbReference type="PROSITE" id="PS51217"/>
    </source>
</evidence>
<dbReference type="InterPro" id="IPR027417">
    <property type="entry name" value="P-loop_NTPase"/>
</dbReference>
<dbReference type="NCBIfam" id="TIGR01073">
    <property type="entry name" value="pcrA"/>
    <property type="match status" value="1"/>
</dbReference>
<keyword evidence="5 10" id="KW-0067">ATP-binding</keyword>